<dbReference type="Pfam" id="PF01535">
    <property type="entry name" value="PPR"/>
    <property type="match status" value="4"/>
</dbReference>
<dbReference type="Proteomes" id="UP000655225">
    <property type="component" value="Unassembled WGS sequence"/>
</dbReference>
<dbReference type="Pfam" id="PF13041">
    <property type="entry name" value="PPR_2"/>
    <property type="match status" value="2"/>
</dbReference>
<gene>
    <name evidence="3" type="ORF">HHK36_024501</name>
</gene>
<evidence type="ECO:0000313" key="4">
    <source>
        <dbReference type="Proteomes" id="UP000655225"/>
    </source>
</evidence>
<dbReference type="InterPro" id="IPR002885">
    <property type="entry name" value="PPR_rpt"/>
</dbReference>
<dbReference type="OrthoDB" id="185373at2759"/>
<dbReference type="GO" id="GO:0003723">
    <property type="term" value="F:RNA binding"/>
    <property type="evidence" value="ECO:0007669"/>
    <property type="project" value="InterPro"/>
</dbReference>
<dbReference type="AlphaFoldDB" id="A0A834YN49"/>
<dbReference type="PANTHER" id="PTHR47926:SF537">
    <property type="entry name" value="PENTACOTRIPEPTIDE-REPEAT REGION OF PRORP DOMAIN-CONTAINING PROTEIN"/>
    <property type="match status" value="1"/>
</dbReference>
<feature type="repeat" description="PPR" evidence="2">
    <location>
        <begin position="120"/>
        <end position="157"/>
    </location>
</feature>
<comment type="caution">
    <text evidence="3">The sequence shown here is derived from an EMBL/GenBank/DDBJ whole genome shotgun (WGS) entry which is preliminary data.</text>
</comment>
<proteinExistence type="predicted"/>
<evidence type="ECO:0000256" key="1">
    <source>
        <dbReference type="ARBA" id="ARBA00022737"/>
    </source>
</evidence>
<name>A0A834YN49_TETSI</name>
<feature type="repeat" description="PPR" evidence="2">
    <location>
        <begin position="330"/>
        <end position="365"/>
    </location>
</feature>
<keyword evidence="4" id="KW-1185">Reference proteome</keyword>
<dbReference type="InterPro" id="IPR046960">
    <property type="entry name" value="PPR_At4g14850-like_plant"/>
</dbReference>
<evidence type="ECO:0000313" key="3">
    <source>
        <dbReference type="EMBL" id="KAF8389981.1"/>
    </source>
</evidence>
<organism evidence="3 4">
    <name type="scientific">Tetracentron sinense</name>
    <name type="common">Spur-leaf</name>
    <dbReference type="NCBI Taxonomy" id="13715"/>
    <lineage>
        <taxon>Eukaryota</taxon>
        <taxon>Viridiplantae</taxon>
        <taxon>Streptophyta</taxon>
        <taxon>Embryophyta</taxon>
        <taxon>Tracheophyta</taxon>
        <taxon>Spermatophyta</taxon>
        <taxon>Magnoliopsida</taxon>
        <taxon>Trochodendrales</taxon>
        <taxon>Trochodendraceae</taxon>
        <taxon>Tetracentron</taxon>
    </lineage>
</organism>
<dbReference type="InterPro" id="IPR046848">
    <property type="entry name" value="E_motif"/>
</dbReference>
<dbReference type="PANTHER" id="PTHR47926">
    <property type="entry name" value="PENTATRICOPEPTIDE REPEAT-CONTAINING PROTEIN"/>
    <property type="match status" value="1"/>
</dbReference>
<feature type="repeat" description="PPR" evidence="2">
    <location>
        <begin position="193"/>
        <end position="227"/>
    </location>
</feature>
<dbReference type="OMA" id="AYEFISM"/>
<dbReference type="FunFam" id="1.25.40.10:FF:000344">
    <property type="entry name" value="Pentatricopeptide repeat-containing protein"/>
    <property type="match status" value="1"/>
</dbReference>
<reference evidence="3 4" key="1">
    <citation type="submission" date="2020-04" db="EMBL/GenBank/DDBJ databases">
        <title>Plant Genome Project.</title>
        <authorList>
            <person name="Zhang R.-G."/>
        </authorList>
    </citation>
    <scope>NUCLEOTIDE SEQUENCE [LARGE SCALE GENOMIC DNA]</scope>
    <source>
        <strain evidence="3">YNK0</strain>
        <tissue evidence="3">Leaf</tissue>
    </source>
</reference>
<accession>A0A834YN49</accession>
<sequence length="543" mass="60928">MWRKLPQKRNWTSLFLHSCYSRSYPFSSSVAAAASKNSINWVSENKLFQKYPRLHFLEEQCRSLDQLKQVISYIFVSGLHRNPFVMSRVLYLCVFALEFEDGDVKRGYGTLVFSQIDKPNIFSWNTMIRAFATSGDSFNAAIALHYYIKMLRRGTLPDKYTYPFLLQACGSIFDLGLGKQVHCHAVTLGFALDLFVQNALLRVYLICGSLVDAWKLFDEMSERDVVSWTTLISGLVFQGCFTDSLFVFNRMVVDELKIRPNVATVVSVMSACANLGSLDHTKCLHSYLMKAGYSGLDVSISNSLIDAYTKCGSIDCAEIVFHEVHRLRRDIYSWTTMIAGLSMHGRGREAITLFSQMNQVDGVVPDAITFVTVLSACAHSGLVEEGKRIFESMEADFGVMPEVKHYGCMVDLFGRAGLLEHAYNFVEGMPVEPNLAIFGSLLSACRVHNNVELGEAVLKKIESSCENGGGAHVLLSNIYANENRWSNVIHIREESKGGEKKQEKPPGRSWIEVKGLVHEFVVGDRLHPQAMELYMALDGLGRS</sequence>
<dbReference type="Pfam" id="PF20431">
    <property type="entry name" value="E_motif"/>
    <property type="match status" value="1"/>
</dbReference>
<dbReference type="EMBL" id="JABCRI010000018">
    <property type="protein sequence ID" value="KAF8389981.1"/>
    <property type="molecule type" value="Genomic_DNA"/>
</dbReference>
<keyword evidence="1" id="KW-0677">Repeat</keyword>
<dbReference type="Gene3D" id="1.25.40.10">
    <property type="entry name" value="Tetratricopeptide repeat domain"/>
    <property type="match status" value="4"/>
</dbReference>
<feature type="repeat" description="PPR" evidence="2">
    <location>
        <begin position="366"/>
        <end position="396"/>
    </location>
</feature>
<dbReference type="FunFam" id="1.25.40.10:FF:000184">
    <property type="entry name" value="Pentatricopeptide repeat-containing protein, chloroplastic"/>
    <property type="match status" value="1"/>
</dbReference>
<evidence type="ECO:0000256" key="2">
    <source>
        <dbReference type="PROSITE-ProRule" id="PRU00708"/>
    </source>
</evidence>
<dbReference type="PROSITE" id="PS51375">
    <property type="entry name" value="PPR"/>
    <property type="match status" value="4"/>
</dbReference>
<protein>
    <recommendedName>
        <fullName evidence="5">Pentatricopeptide repeat-containing protein</fullName>
    </recommendedName>
</protein>
<dbReference type="GO" id="GO:0009451">
    <property type="term" value="P:RNA modification"/>
    <property type="evidence" value="ECO:0007669"/>
    <property type="project" value="InterPro"/>
</dbReference>
<evidence type="ECO:0008006" key="5">
    <source>
        <dbReference type="Google" id="ProtNLM"/>
    </source>
</evidence>
<dbReference type="InterPro" id="IPR011990">
    <property type="entry name" value="TPR-like_helical_dom_sf"/>
</dbReference>
<dbReference type="NCBIfam" id="TIGR00756">
    <property type="entry name" value="PPR"/>
    <property type="match status" value="3"/>
</dbReference>